<dbReference type="AlphaFoldDB" id="A0A6A5U4K4"/>
<proteinExistence type="predicted"/>
<keyword evidence="2" id="KW-1185">Reference proteome</keyword>
<protein>
    <submittedName>
        <fullName evidence="1">Uncharacterized protein</fullName>
    </submittedName>
</protein>
<reference evidence="1" key="1">
    <citation type="journal article" date="2020" name="Stud. Mycol.">
        <title>101 Dothideomycetes genomes: a test case for predicting lifestyles and emergence of pathogens.</title>
        <authorList>
            <person name="Haridas S."/>
            <person name="Albert R."/>
            <person name="Binder M."/>
            <person name="Bloem J."/>
            <person name="Labutti K."/>
            <person name="Salamov A."/>
            <person name="Andreopoulos B."/>
            <person name="Baker S."/>
            <person name="Barry K."/>
            <person name="Bills G."/>
            <person name="Bluhm B."/>
            <person name="Cannon C."/>
            <person name="Castanera R."/>
            <person name="Culley D."/>
            <person name="Daum C."/>
            <person name="Ezra D."/>
            <person name="Gonzalez J."/>
            <person name="Henrissat B."/>
            <person name="Kuo A."/>
            <person name="Liang C."/>
            <person name="Lipzen A."/>
            <person name="Lutzoni F."/>
            <person name="Magnuson J."/>
            <person name="Mondo S."/>
            <person name="Nolan M."/>
            <person name="Ohm R."/>
            <person name="Pangilinan J."/>
            <person name="Park H.-J."/>
            <person name="Ramirez L."/>
            <person name="Alfaro M."/>
            <person name="Sun H."/>
            <person name="Tritt A."/>
            <person name="Yoshinaga Y."/>
            <person name="Zwiers L.-H."/>
            <person name="Turgeon B."/>
            <person name="Goodwin S."/>
            <person name="Spatafora J."/>
            <person name="Crous P."/>
            <person name="Grigoriev I."/>
        </authorList>
    </citation>
    <scope>NUCLEOTIDE SEQUENCE</scope>
    <source>
        <strain evidence="1">CBS 675.92</strain>
    </source>
</reference>
<name>A0A6A5U4K4_9PLEO</name>
<dbReference type="Proteomes" id="UP000800035">
    <property type="component" value="Unassembled WGS sequence"/>
</dbReference>
<organism evidence="1 2">
    <name type="scientific">Byssothecium circinans</name>
    <dbReference type="NCBI Taxonomy" id="147558"/>
    <lineage>
        <taxon>Eukaryota</taxon>
        <taxon>Fungi</taxon>
        <taxon>Dikarya</taxon>
        <taxon>Ascomycota</taxon>
        <taxon>Pezizomycotina</taxon>
        <taxon>Dothideomycetes</taxon>
        <taxon>Pleosporomycetidae</taxon>
        <taxon>Pleosporales</taxon>
        <taxon>Massarineae</taxon>
        <taxon>Massarinaceae</taxon>
        <taxon>Byssothecium</taxon>
    </lineage>
</organism>
<dbReference type="EMBL" id="ML976992">
    <property type="protein sequence ID" value="KAF1956057.1"/>
    <property type="molecule type" value="Genomic_DNA"/>
</dbReference>
<accession>A0A6A5U4K4</accession>
<dbReference type="OrthoDB" id="5428055at2759"/>
<gene>
    <name evidence="1" type="ORF">CC80DRAFT_67834</name>
</gene>
<evidence type="ECO:0000313" key="2">
    <source>
        <dbReference type="Proteomes" id="UP000800035"/>
    </source>
</evidence>
<sequence>MAYESVSETYRPHNPWEKFTQRTVANHHAEDSRLCPPQLPISTTEVIQRFLSHGYIRLDQAIPRKRQLLRDYLEETINVRQIGGASVVEHDIVAKSKSADVALLDDRQKHDRCAKLIGQVCNSCQILSTNLTIPELYRRLQQEVRLSDHASTHHADR</sequence>
<evidence type="ECO:0000313" key="1">
    <source>
        <dbReference type="EMBL" id="KAF1956057.1"/>
    </source>
</evidence>